<dbReference type="Proteomes" id="UP001371456">
    <property type="component" value="Unassembled WGS sequence"/>
</dbReference>
<evidence type="ECO:0000256" key="1">
    <source>
        <dbReference type="SAM" id="MobiDB-lite"/>
    </source>
</evidence>
<reference evidence="2 3" key="1">
    <citation type="submission" date="2024-02" db="EMBL/GenBank/DDBJ databases">
        <title>de novo genome assembly of Solanum bulbocastanum strain 11H21.</title>
        <authorList>
            <person name="Hosaka A.J."/>
        </authorList>
    </citation>
    <scope>NUCLEOTIDE SEQUENCE [LARGE SCALE GENOMIC DNA]</scope>
    <source>
        <tissue evidence="2">Young leaves</tissue>
    </source>
</reference>
<accession>A0AAN8TAA8</accession>
<dbReference type="AlphaFoldDB" id="A0AAN8TAA8"/>
<keyword evidence="3" id="KW-1185">Reference proteome</keyword>
<feature type="compositionally biased region" description="Basic and acidic residues" evidence="1">
    <location>
        <begin position="7"/>
        <end position="16"/>
    </location>
</feature>
<evidence type="ECO:0000313" key="2">
    <source>
        <dbReference type="EMBL" id="KAK6781372.1"/>
    </source>
</evidence>
<proteinExistence type="predicted"/>
<evidence type="ECO:0000313" key="3">
    <source>
        <dbReference type="Proteomes" id="UP001371456"/>
    </source>
</evidence>
<comment type="caution">
    <text evidence="2">The sequence shown here is derived from an EMBL/GenBank/DDBJ whole genome shotgun (WGS) entry which is preliminary data.</text>
</comment>
<dbReference type="EMBL" id="JBANQN010000009">
    <property type="protein sequence ID" value="KAK6781372.1"/>
    <property type="molecule type" value="Genomic_DNA"/>
</dbReference>
<feature type="region of interest" description="Disordered" evidence="1">
    <location>
        <begin position="1"/>
        <end position="24"/>
    </location>
</feature>
<sequence>MKGTRRKNIDKGEQQPKKKPNKKM</sequence>
<gene>
    <name evidence="2" type="ORF">RDI58_023556</name>
</gene>
<name>A0AAN8TAA8_SOLBU</name>
<protein>
    <submittedName>
        <fullName evidence="2">Uncharacterized protein</fullName>
    </submittedName>
</protein>
<organism evidence="2 3">
    <name type="scientific">Solanum bulbocastanum</name>
    <name type="common">Wild potato</name>
    <dbReference type="NCBI Taxonomy" id="147425"/>
    <lineage>
        <taxon>Eukaryota</taxon>
        <taxon>Viridiplantae</taxon>
        <taxon>Streptophyta</taxon>
        <taxon>Embryophyta</taxon>
        <taxon>Tracheophyta</taxon>
        <taxon>Spermatophyta</taxon>
        <taxon>Magnoliopsida</taxon>
        <taxon>eudicotyledons</taxon>
        <taxon>Gunneridae</taxon>
        <taxon>Pentapetalae</taxon>
        <taxon>asterids</taxon>
        <taxon>lamiids</taxon>
        <taxon>Solanales</taxon>
        <taxon>Solanaceae</taxon>
        <taxon>Solanoideae</taxon>
        <taxon>Solaneae</taxon>
        <taxon>Solanum</taxon>
    </lineage>
</organism>